<keyword evidence="2" id="KW-1185">Reference proteome</keyword>
<protein>
    <submittedName>
        <fullName evidence="1">Uncharacterized protein</fullName>
    </submittedName>
</protein>
<proteinExistence type="predicted"/>
<name>A0AAD4WK71_PRUDU</name>
<evidence type="ECO:0000313" key="1">
    <source>
        <dbReference type="EMBL" id="KAI5344955.1"/>
    </source>
</evidence>
<comment type="caution">
    <text evidence="1">The sequence shown here is derived from an EMBL/GenBank/DDBJ whole genome shotgun (WGS) entry which is preliminary data.</text>
</comment>
<evidence type="ECO:0000313" key="2">
    <source>
        <dbReference type="Proteomes" id="UP001054821"/>
    </source>
</evidence>
<accession>A0AAD4WK71</accession>
<reference evidence="1 2" key="1">
    <citation type="journal article" date="2022" name="G3 (Bethesda)">
        <title>Whole-genome sequence and methylome profiling of the almond [Prunus dulcis (Mill.) D.A. Webb] cultivar 'Nonpareil'.</title>
        <authorList>
            <person name="D'Amico-Willman K.M."/>
            <person name="Ouma W.Z."/>
            <person name="Meulia T."/>
            <person name="Sideli G.M."/>
            <person name="Gradziel T.M."/>
            <person name="Fresnedo-Ramirez J."/>
        </authorList>
    </citation>
    <scope>NUCLEOTIDE SEQUENCE [LARGE SCALE GENOMIC DNA]</scope>
    <source>
        <strain evidence="1">Clone GOH B32 T37-40</strain>
    </source>
</reference>
<dbReference type="AlphaFoldDB" id="A0AAD4WK71"/>
<dbReference type="Proteomes" id="UP001054821">
    <property type="component" value="Chromosome 2"/>
</dbReference>
<sequence>MIRLSLWKLEEQVKEFGIQLQENHNMMTVSTESYYYPCVESGDLDQYQPGVHLLFQRTMPIPDPIWFNKILGDSDDEDTTDKEEEKHYDQTIAATTGSSNTGSLLGWKVIITATCYWGHEFNMVLVPKAQKRRPKPQTREPMVDK</sequence>
<dbReference type="EMBL" id="JAJFAZ020000002">
    <property type="protein sequence ID" value="KAI5344955.1"/>
    <property type="molecule type" value="Genomic_DNA"/>
</dbReference>
<organism evidence="1 2">
    <name type="scientific">Prunus dulcis</name>
    <name type="common">Almond</name>
    <name type="synonym">Amygdalus dulcis</name>
    <dbReference type="NCBI Taxonomy" id="3755"/>
    <lineage>
        <taxon>Eukaryota</taxon>
        <taxon>Viridiplantae</taxon>
        <taxon>Streptophyta</taxon>
        <taxon>Embryophyta</taxon>
        <taxon>Tracheophyta</taxon>
        <taxon>Spermatophyta</taxon>
        <taxon>Magnoliopsida</taxon>
        <taxon>eudicotyledons</taxon>
        <taxon>Gunneridae</taxon>
        <taxon>Pentapetalae</taxon>
        <taxon>rosids</taxon>
        <taxon>fabids</taxon>
        <taxon>Rosales</taxon>
        <taxon>Rosaceae</taxon>
        <taxon>Amygdaloideae</taxon>
        <taxon>Amygdaleae</taxon>
        <taxon>Prunus</taxon>
    </lineage>
</organism>
<gene>
    <name evidence="1" type="ORF">L3X38_012832</name>
</gene>